<keyword evidence="1" id="KW-0479">Metal-binding</keyword>
<keyword evidence="1" id="KW-0862">Zinc</keyword>
<dbReference type="EMBL" id="CP014989">
    <property type="protein sequence ID" value="ANS80394.1"/>
    <property type="molecule type" value="Genomic_DNA"/>
</dbReference>
<keyword evidence="2" id="KW-0378">Hydrolase</keyword>
<accession>A0A1B1NG60</accession>
<name>A0A1B1NG60_9MICO</name>
<evidence type="ECO:0000313" key="2">
    <source>
        <dbReference type="EMBL" id="ANS80394.1"/>
    </source>
</evidence>
<feature type="binding site" evidence="1">
    <location>
        <position position="195"/>
    </location>
    <ligand>
        <name>Zn(2+)</name>
        <dbReference type="ChEBI" id="CHEBI:29105"/>
    </ligand>
</feature>
<keyword evidence="2" id="KW-0326">Glycosidase</keyword>
<feature type="binding site" evidence="1">
    <location>
        <position position="199"/>
    </location>
    <ligand>
        <name>Zn(2+)</name>
        <dbReference type="ChEBI" id="CHEBI:29105"/>
    </ligand>
</feature>
<feature type="binding site" evidence="1">
    <location>
        <position position="40"/>
    </location>
    <ligand>
        <name>Zn(2+)</name>
        <dbReference type="ChEBI" id="CHEBI:29105"/>
    </ligand>
</feature>
<keyword evidence="3" id="KW-1185">Reference proteome</keyword>
<dbReference type="Pfam" id="PF03352">
    <property type="entry name" value="Adenine_glyco"/>
    <property type="match status" value="1"/>
</dbReference>
<reference evidence="2 3" key="1">
    <citation type="submission" date="2016-03" db="EMBL/GenBank/DDBJ databases">
        <title>Shallow-sea hydrothermal system.</title>
        <authorList>
            <person name="Tang K."/>
        </authorList>
    </citation>
    <scope>NUCLEOTIDE SEQUENCE [LARGE SCALE GENOMIC DNA]</scope>
    <source>
        <strain evidence="2 3">JLT9</strain>
    </source>
</reference>
<gene>
    <name evidence="2" type="ORF">SGUI_2998</name>
</gene>
<sequence>MTRAGGAMQHENDTDLFVGPDGVTRCGWPGINHADYRDYHDREWGKPVHGETALLERLCLEGFQSGLSWLVILRKRPAFRSAFAGFDPEVVARFTEDDVERLLQDEGIVRNRRKIEATIANARATLELREHGGLEELLWTHAPDPTPRPRSFADVPTQTPESEILAKRLRKAGFEHVGPTTLYAAMQACGLVDDHLAGCFRAGSSRSGARLTEMRRTS</sequence>
<dbReference type="GO" id="GO:0046872">
    <property type="term" value="F:metal ion binding"/>
    <property type="evidence" value="ECO:0007669"/>
    <property type="project" value="UniProtKB-KW"/>
</dbReference>
<protein>
    <submittedName>
        <fullName evidence="2">DNA-3-methyladenine glycosylase</fullName>
        <ecNumber evidence="2">3.2.2.20</ecNumber>
    </submittedName>
</protein>
<dbReference type="SUPFAM" id="SSF48150">
    <property type="entry name" value="DNA-glycosylase"/>
    <property type="match status" value="1"/>
</dbReference>
<dbReference type="STRING" id="1758689.SGUI_2998"/>
<feature type="binding site" evidence="1">
    <location>
        <position position="26"/>
    </location>
    <ligand>
        <name>Zn(2+)</name>
        <dbReference type="ChEBI" id="CHEBI:29105"/>
    </ligand>
</feature>
<dbReference type="Gene3D" id="1.10.340.30">
    <property type="entry name" value="Hypothetical protein, domain 2"/>
    <property type="match status" value="1"/>
</dbReference>
<dbReference type="GO" id="GO:0006284">
    <property type="term" value="P:base-excision repair"/>
    <property type="evidence" value="ECO:0007669"/>
    <property type="project" value="InterPro"/>
</dbReference>
<dbReference type="EC" id="3.2.2.20" evidence="2"/>
<dbReference type="Proteomes" id="UP000092482">
    <property type="component" value="Chromosome"/>
</dbReference>
<dbReference type="InterPro" id="IPR011257">
    <property type="entry name" value="DNA_glycosylase"/>
</dbReference>
<organism evidence="2 3">
    <name type="scientific">Serinicoccus hydrothermalis</name>
    <dbReference type="NCBI Taxonomy" id="1758689"/>
    <lineage>
        <taxon>Bacteria</taxon>
        <taxon>Bacillati</taxon>
        <taxon>Actinomycetota</taxon>
        <taxon>Actinomycetes</taxon>
        <taxon>Micrococcales</taxon>
        <taxon>Ornithinimicrobiaceae</taxon>
        <taxon>Serinicoccus</taxon>
    </lineage>
</organism>
<proteinExistence type="predicted"/>
<evidence type="ECO:0000256" key="1">
    <source>
        <dbReference type="PIRSR" id="PIRSR605019-1"/>
    </source>
</evidence>
<evidence type="ECO:0000313" key="3">
    <source>
        <dbReference type="Proteomes" id="UP000092482"/>
    </source>
</evidence>
<dbReference type="InterPro" id="IPR005019">
    <property type="entry name" value="Adenine_glyco"/>
</dbReference>
<dbReference type="GO" id="GO:0008725">
    <property type="term" value="F:DNA-3-methyladenine glycosylase activity"/>
    <property type="evidence" value="ECO:0007669"/>
    <property type="project" value="UniProtKB-EC"/>
</dbReference>
<dbReference type="PATRIC" id="fig|1758689.4.peg.3127"/>
<dbReference type="InterPro" id="IPR052891">
    <property type="entry name" value="DNA-3mA_glycosylase"/>
</dbReference>
<dbReference type="PANTHER" id="PTHR30037:SF4">
    <property type="entry name" value="DNA-3-METHYLADENINE GLYCOSYLASE I"/>
    <property type="match status" value="1"/>
</dbReference>
<dbReference type="KEGG" id="serj:SGUI_2998"/>
<dbReference type="PANTHER" id="PTHR30037">
    <property type="entry name" value="DNA-3-METHYLADENINE GLYCOSYLASE 1"/>
    <property type="match status" value="1"/>
</dbReference>
<dbReference type="AlphaFoldDB" id="A0A1B1NG60"/>